<feature type="region of interest" description="Disordered" evidence="1">
    <location>
        <begin position="136"/>
        <end position="156"/>
    </location>
</feature>
<keyword evidence="3" id="KW-1185">Reference proteome</keyword>
<dbReference type="PANTHER" id="PTHR10694:SF7">
    <property type="entry name" value="[HISTONE H3]-TRIMETHYL-L-LYSINE(9) DEMETHYLASE"/>
    <property type="match status" value="1"/>
</dbReference>
<organism evidence="3 4">
    <name type="scientific">Panagrolaimus superbus</name>
    <dbReference type="NCBI Taxonomy" id="310955"/>
    <lineage>
        <taxon>Eukaryota</taxon>
        <taxon>Metazoa</taxon>
        <taxon>Ecdysozoa</taxon>
        <taxon>Nematoda</taxon>
        <taxon>Chromadorea</taxon>
        <taxon>Rhabditida</taxon>
        <taxon>Tylenchina</taxon>
        <taxon>Panagrolaimomorpha</taxon>
        <taxon>Panagrolaimoidea</taxon>
        <taxon>Panagrolaimidae</taxon>
        <taxon>Panagrolaimus</taxon>
    </lineage>
</organism>
<dbReference type="GO" id="GO:0005634">
    <property type="term" value="C:nucleus"/>
    <property type="evidence" value="ECO:0007669"/>
    <property type="project" value="TreeGrafter"/>
</dbReference>
<dbReference type="SUPFAM" id="SSF51197">
    <property type="entry name" value="Clavaminate synthase-like"/>
    <property type="match status" value="1"/>
</dbReference>
<accession>A0A914YCD9</accession>
<dbReference type="InterPro" id="IPR003347">
    <property type="entry name" value="JmjC_dom"/>
</dbReference>
<dbReference type="PANTHER" id="PTHR10694">
    <property type="entry name" value="LYSINE-SPECIFIC DEMETHYLASE"/>
    <property type="match status" value="1"/>
</dbReference>
<dbReference type="WBParaSite" id="PSU_v2.g16421.t1">
    <property type="protein sequence ID" value="PSU_v2.g16421.t1"/>
    <property type="gene ID" value="PSU_v2.g16421"/>
</dbReference>
<name>A0A914YCD9_9BILA</name>
<evidence type="ECO:0000313" key="4">
    <source>
        <dbReference type="WBParaSite" id="PSU_v2.g16421.t1"/>
    </source>
</evidence>
<feature type="domain" description="JmjC" evidence="2">
    <location>
        <begin position="7"/>
        <end position="73"/>
    </location>
</feature>
<dbReference type="Proteomes" id="UP000887577">
    <property type="component" value="Unplaced"/>
</dbReference>
<proteinExistence type="predicted"/>
<reference evidence="4" key="1">
    <citation type="submission" date="2022-11" db="UniProtKB">
        <authorList>
            <consortium name="WormBaseParasite"/>
        </authorList>
    </citation>
    <scope>IDENTIFICATION</scope>
</reference>
<feature type="compositionally biased region" description="Polar residues" evidence="1">
    <location>
        <begin position="146"/>
        <end position="156"/>
    </location>
</feature>
<evidence type="ECO:0000313" key="3">
    <source>
        <dbReference type="Proteomes" id="UP000887577"/>
    </source>
</evidence>
<dbReference type="AlphaFoldDB" id="A0A914YCD9"/>
<dbReference type="GO" id="GO:0010468">
    <property type="term" value="P:regulation of gene expression"/>
    <property type="evidence" value="ECO:0007669"/>
    <property type="project" value="TreeGrafter"/>
</dbReference>
<evidence type="ECO:0000256" key="1">
    <source>
        <dbReference type="SAM" id="MobiDB-lite"/>
    </source>
</evidence>
<dbReference type="Gene3D" id="2.60.120.650">
    <property type="entry name" value="Cupin"/>
    <property type="match status" value="1"/>
</dbReference>
<protein>
    <submittedName>
        <fullName evidence="4">JmjC domain-containing protein</fullName>
    </submittedName>
</protein>
<dbReference type="GO" id="GO:0051864">
    <property type="term" value="F:histone H3K36 demethylase activity"/>
    <property type="evidence" value="ECO:0007669"/>
    <property type="project" value="TreeGrafter"/>
</dbReference>
<evidence type="ECO:0000259" key="2">
    <source>
        <dbReference type="Pfam" id="PF02373"/>
    </source>
</evidence>
<dbReference type="GO" id="GO:0032454">
    <property type="term" value="F:histone H3K9 demethylase activity"/>
    <property type="evidence" value="ECO:0007669"/>
    <property type="project" value="TreeGrafter"/>
</dbReference>
<dbReference type="GO" id="GO:0000785">
    <property type="term" value="C:chromatin"/>
    <property type="evidence" value="ECO:0007669"/>
    <property type="project" value="TreeGrafter"/>
</dbReference>
<sequence length="156" mass="18083">MHVVSELIQKHYRSDCVTPLLHRDIVIPVEFFESRDIRFVYTLQQPGEFIVTLPMGWHQVANDGCNLSEAVNVYCDGWPVVAGRQKYCNCRDRGTTYNSEAWDPIIHWLQYGEQQMMVELADSRFDVEALEIPEDPDDIIPDYRDQSNVSRSQCNG</sequence>
<dbReference type="Pfam" id="PF02373">
    <property type="entry name" value="JmjC"/>
    <property type="match status" value="1"/>
</dbReference>